<name>A0AAD9V5P9_ACRCE</name>
<feature type="compositionally biased region" description="Polar residues" evidence="1">
    <location>
        <begin position="1"/>
        <end position="10"/>
    </location>
</feature>
<feature type="region of interest" description="Disordered" evidence="1">
    <location>
        <begin position="1"/>
        <end position="25"/>
    </location>
</feature>
<organism evidence="2 3">
    <name type="scientific">Acropora cervicornis</name>
    <name type="common">Staghorn coral</name>
    <dbReference type="NCBI Taxonomy" id="6130"/>
    <lineage>
        <taxon>Eukaryota</taxon>
        <taxon>Metazoa</taxon>
        <taxon>Cnidaria</taxon>
        <taxon>Anthozoa</taxon>
        <taxon>Hexacorallia</taxon>
        <taxon>Scleractinia</taxon>
        <taxon>Astrocoeniina</taxon>
        <taxon>Acroporidae</taxon>
        <taxon>Acropora</taxon>
    </lineage>
</organism>
<protein>
    <submittedName>
        <fullName evidence="2">Uncharacterized protein</fullName>
    </submittedName>
</protein>
<dbReference type="Proteomes" id="UP001249851">
    <property type="component" value="Unassembled WGS sequence"/>
</dbReference>
<feature type="non-terminal residue" evidence="2">
    <location>
        <position position="1"/>
    </location>
</feature>
<evidence type="ECO:0000256" key="1">
    <source>
        <dbReference type="SAM" id="MobiDB-lite"/>
    </source>
</evidence>
<gene>
    <name evidence="2" type="ORF">P5673_015052</name>
</gene>
<keyword evidence="3" id="KW-1185">Reference proteome</keyword>
<evidence type="ECO:0000313" key="2">
    <source>
        <dbReference type="EMBL" id="KAK2561695.1"/>
    </source>
</evidence>
<reference evidence="2" key="2">
    <citation type="journal article" date="2023" name="Science">
        <title>Genomic signatures of disease resistance in endangered staghorn corals.</title>
        <authorList>
            <person name="Vollmer S.V."/>
            <person name="Selwyn J.D."/>
            <person name="Despard B.A."/>
            <person name="Roesel C.L."/>
        </authorList>
    </citation>
    <scope>NUCLEOTIDE SEQUENCE</scope>
    <source>
        <strain evidence="2">K2</strain>
    </source>
</reference>
<dbReference type="EMBL" id="JARQWQ010000031">
    <property type="protein sequence ID" value="KAK2561695.1"/>
    <property type="molecule type" value="Genomic_DNA"/>
</dbReference>
<accession>A0AAD9V5P9</accession>
<dbReference type="AlphaFoldDB" id="A0AAD9V5P9"/>
<proteinExistence type="predicted"/>
<comment type="caution">
    <text evidence="2">The sequence shown here is derived from an EMBL/GenBank/DDBJ whole genome shotgun (WGS) entry which is preliminary data.</text>
</comment>
<sequence length="122" mass="13558">TSTQQPSQGKSPWIPETPLSSSENSSAIDTYNAAINKIALLTAGDEARDADKKKIIEKASEYCLLVETIDHPARDDLVMLMTAYKNATSKNLNKFSAYMLFDTQQKPYRQSIHLMGNFQAGK</sequence>
<reference evidence="2" key="1">
    <citation type="journal article" date="2023" name="G3 (Bethesda)">
        <title>Whole genome assembly and annotation of the endangered Caribbean coral Acropora cervicornis.</title>
        <authorList>
            <person name="Selwyn J.D."/>
            <person name="Vollmer S.V."/>
        </authorList>
    </citation>
    <scope>NUCLEOTIDE SEQUENCE</scope>
    <source>
        <strain evidence="2">K2</strain>
    </source>
</reference>
<evidence type="ECO:0000313" key="3">
    <source>
        <dbReference type="Proteomes" id="UP001249851"/>
    </source>
</evidence>